<keyword evidence="1" id="KW-0072">Autophagy</keyword>
<dbReference type="STRING" id="905079.L1JJ11"/>
<proteinExistence type="predicted"/>
<dbReference type="GO" id="GO:0060090">
    <property type="term" value="F:molecular adaptor activity"/>
    <property type="evidence" value="ECO:0007669"/>
    <property type="project" value="TreeGrafter"/>
</dbReference>
<evidence type="ECO:0000313" key="7">
    <source>
        <dbReference type="EnsemblProtists" id="EKX48085"/>
    </source>
</evidence>
<dbReference type="OrthoDB" id="447953at2759"/>
<dbReference type="GO" id="GO:1990316">
    <property type="term" value="C:Atg1/ULK1 kinase complex"/>
    <property type="evidence" value="ECO:0007669"/>
    <property type="project" value="TreeGrafter"/>
</dbReference>
<reference evidence="6 8" key="1">
    <citation type="journal article" date="2012" name="Nature">
        <title>Algal genomes reveal evolutionary mosaicism and the fate of nucleomorphs.</title>
        <authorList>
            <consortium name="DOE Joint Genome Institute"/>
            <person name="Curtis B.A."/>
            <person name="Tanifuji G."/>
            <person name="Burki F."/>
            <person name="Gruber A."/>
            <person name="Irimia M."/>
            <person name="Maruyama S."/>
            <person name="Arias M.C."/>
            <person name="Ball S.G."/>
            <person name="Gile G.H."/>
            <person name="Hirakawa Y."/>
            <person name="Hopkins J.F."/>
            <person name="Kuo A."/>
            <person name="Rensing S.A."/>
            <person name="Schmutz J."/>
            <person name="Symeonidi A."/>
            <person name="Elias M."/>
            <person name="Eveleigh R.J."/>
            <person name="Herman E.K."/>
            <person name="Klute M.J."/>
            <person name="Nakayama T."/>
            <person name="Obornik M."/>
            <person name="Reyes-Prieto A."/>
            <person name="Armbrust E.V."/>
            <person name="Aves S.J."/>
            <person name="Beiko R.G."/>
            <person name="Coutinho P."/>
            <person name="Dacks J.B."/>
            <person name="Durnford D.G."/>
            <person name="Fast N.M."/>
            <person name="Green B.R."/>
            <person name="Grisdale C.J."/>
            <person name="Hempel F."/>
            <person name="Henrissat B."/>
            <person name="Hoppner M.P."/>
            <person name="Ishida K."/>
            <person name="Kim E."/>
            <person name="Koreny L."/>
            <person name="Kroth P.G."/>
            <person name="Liu Y."/>
            <person name="Malik S.B."/>
            <person name="Maier U.G."/>
            <person name="McRose D."/>
            <person name="Mock T."/>
            <person name="Neilson J.A."/>
            <person name="Onodera N.T."/>
            <person name="Poole A.M."/>
            <person name="Pritham E.J."/>
            <person name="Richards T.A."/>
            <person name="Rocap G."/>
            <person name="Roy S.W."/>
            <person name="Sarai C."/>
            <person name="Schaack S."/>
            <person name="Shirato S."/>
            <person name="Slamovits C.H."/>
            <person name="Spencer D.F."/>
            <person name="Suzuki S."/>
            <person name="Worden A.Z."/>
            <person name="Zauner S."/>
            <person name="Barry K."/>
            <person name="Bell C."/>
            <person name="Bharti A.K."/>
            <person name="Crow J.A."/>
            <person name="Grimwood J."/>
            <person name="Kramer R."/>
            <person name="Lindquist E."/>
            <person name="Lucas S."/>
            <person name="Salamov A."/>
            <person name="McFadden G.I."/>
            <person name="Lane C.E."/>
            <person name="Keeling P.J."/>
            <person name="Gray M.W."/>
            <person name="Grigoriev I.V."/>
            <person name="Archibald J.M."/>
        </authorList>
    </citation>
    <scope>NUCLEOTIDE SEQUENCE</scope>
    <source>
        <strain evidence="6 8">CCMP2712</strain>
    </source>
</reference>
<dbReference type="KEGG" id="gtt:GUITHDRAFT_106165"/>
<dbReference type="EMBL" id="JH992987">
    <property type="protein sequence ID" value="EKX48085.1"/>
    <property type="molecule type" value="Genomic_DNA"/>
</dbReference>
<organism evidence="6">
    <name type="scientific">Guillardia theta (strain CCMP2712)</name>
    <name type="common">Cryptophyte</name>
    <dbReference type="NCBI Taxonomy" id="905079"/>
    <lineage>
        <taxon>Eukaryota</taxon>
        <taxon>Cryptophyceae</taxon>
        <taxon>Pyrenomonadales</taxon>
        <taxon>Geminigeraceae</taxon>
        <taxon>Guillardia</taxon>
    </lineage>
</organism>
<dbReference type="PANTHER" id="PTHR13222">
    <property type="entry name" value="RB1-INDUCIBLE COILED-COIL"/>
    <property type="match status" value="1"/>
</dbReference>
<dbReference type="GO" id="GO:0000045">
    <property type="term" value="P:autophagosome assembly"/>
    <property type="evidence" value="ECO:0007669"/>
    <property type="project" value="InterPro"/>
</dbReference>
<dbReference type="OMA" id="KHFAPFW"/>
<feature type="domain" description="Autophagy-related protein 11 C-terminal" evidence="5">
    <location>
        <begin position="815"/>
        <end position="908"/>
    </location>
</feature>
<evidence type="ECO:0000313" key="6">
    <source>
        <dbReference type="EMBL" id="EKX48085.1"/>
    </source>
</evidence>
<reference evidence="8" key="2">
    <citation type="submission" date="2012-11" db="EMBL/GenBank/DDBJ databases">
        <authorList>
            <person name="Kuo A."/>
            <person name="Curtis B.A."/>
            <person name="Tanifuji G."/>
            <person name="Burki F."/>
            <person name="Gruber A."/>
            <person name="Irimia M."/>
            <person name="Maruyama S."/>
            <person name="Arias M.C."/>
            <person name="Ball S.G."/>
            <person name="Gile G.H."/>
            <person name="Hirakawa Y."/>
            <person name="Hopkins J.F."/>
            <person name="Rensing S.A."/>
            <person name="Schmutz J."/>
            <person name="Symeonidi A."/>
            <person name="Elias M."/>
            <person name="Eveleigh R.J."/>
            <person name="Herman E.K."/>
            <person name="Klute M.J."/>
            <person name="Nakayama T."/>
            <person name="Obornik M."/>
            <person name="Reyes-Prieto A."/>
            <person name="Armbrust E.V."/>
            <person name="Aves S.J."/>
            <person name="Beiko R.G."/>
            <person name="Coutinho P."/>
            <person name="Dacks J.B."/>
            <person name="Durnford D.G."/>
            <person name="Fast N.M."/>
            <person name="Green B.R."/>
            <person name="Grisdale C."/>
            <person name="Hempe F."/>
            <person name="Henrissat B."/>
            <person name="Hoppner M.P."/>
            <person name="Ishida K.-I."/>
            <person name="Kim E."/>
            <person name="Koreny L."/>
            <person name="Kroth P.G."/>
            <person name="Liu Y."/>
            <person name="Malik S.-B."/>
            <person name="Maier U.G."/>
            <person name="McRose D."/>
            <person name="Mock T."/>
            <person name="Neilson J.A."/>
            <person name="Onodera N.T."/>
            <person name="Poole A.M."/>
            <person name="Pritham E.J."/>
            <person name="Richards T.A."/>
            <person name="Rocap G."/>
            <person name="Roy S.W."/>
            <person name="Sarai C."/>
            <person name="Schaack S."/>
            <person name="Shirato S."/>
            <person name="Slamovits C.H."/>
            <person name="Spencer D.F."/>
            <person name="Suzuki S."/>
            <person name="Worden A.Z."/>
            <person name="Zauner S."/>
            <person name="Barry K."/>
            <person name="Bell C."/>
            <person name="Bharti A.K."/>
            <person name="Crow J.A."/>
            <person name="Grimwood J."/>
            <person name="Kramer R."/>
            <person name="Lindquist E."/>
            <person name="Lucas S."/>
            <person name="Salamov A."/>
            <person name="McFadden G.I."/>
            <person name="Lane C.E."/>
            <person name="Keeling P.J."/>
            <person name="Gray M.W."/>
            <person name="Grigoriev I.V."/>
            <person name="Archibald J.M."/>
        </authorList>
    </citation>
    <scope>NUCLEOTIDE SEQUENCE</scope>
    <source>
        <strain evidence="8">CCMP2712</strain>
    </source>
</reference>
<reference evidence="7" key="3">
    <citation type="submission" date="2016-03" db="UniProtKB">
        <authorList>
            <consortium name="EnsemblProtists"/>
        </authorList>
    </citation>
    <scope>IDENTIFICATION</scope>
</reference>
<name>L1JJ11_GUITC</name>
<dbReference type="GO" id="GO:0019901">
    <property type="term" value="F:protein kinase binding"/>
    <property type="evidence" value="ECO:0007669"/>
    <property type="project" value="TreeGrafter"/>
</dbReference>
<dbReference type="InterPro" id="IPR040040">
    <property type="entry name" value="ATG11"/>
</dbReference>
<dbReference type="GO" id="GO:0000422">
    <property type="term" value="P:autophagy of mitochondrion"/>
    <property type="evidence" value="ECO:0007669"/>
    <property type="project" value="TreeGrafter"/>
</dbReference>
<evidence type="ECO:0000313" key="8">
    <source>
        <dbReference type="Proteomes" id="UP000011087"/>
    </source>
</evidence>
<dbReference type="EnsemblProtists" id="EKX48085">
    <property type="protein sequence ID" value="EKX48085"/>
    <property type="gene ID" value="GUITHDRAFT_106165"/>
</dbReference>
<gene>
    <name evidence="6" type="ORF">GUITHDRAFT_106165</name>
</gene>
<accession>L1JJ11</accession>
<dbReference type="RefSeq" id="XP_005835065.1">
    <property type="nucleotide sequence ID" value="XM_005835008.1"/>
</dbReference>
<dbReference type="GeneID" id="17304662"/>
<keyword evidence="8" id="KW-1185">Reference proteome</keyword>
<evidence type="ECO:0000256" key="4">
    <source>
        <dbReference type="SAM" id="MobiDB-lite"/>
    </source>
</evidence>
<dbReference type="AlphaFoldDB" id="L1JJ11"/>
<evidence type="ECO:0000256" key="2">
    <source>
        <dbReference type="ARBA" id="ARBA00023054"/>
    </source>
</evidence>
<dbReference type="GO" id="GO:0034045">
    <property type="term" value="C:phagophore assembly site membrane"/>
    <property type="evidence" value="ECO:0007669"/>
    <property type="project" value="TreeGrafter"/>
</dbReference>
<feature type="coiled-coil region" evidence="3">
    <location>
        <begin position="180"/>
        <end position="207"/>
    </location>
</feature>
<dbReference type="GO" id="GO:0034517">
    <property type="term" value="P:ribophagy"/>
    <property type="evidence" value="ECO:0007669"/>
    <property type="project" value="TreeGrafter"/>
</dbReference>
<dbReference type="HOGENOM" id="CLU_317725_0_0_1"/>
<dbReference type="Proteomes" id="UP000011087">
    <property type="component" value="Unassembled WGS sequence"/>
</dbReference>
<keyword evidence="2 3" id="KW-0175">Coiled coil</keyword>
<feature type="coiled-coil region" evidence="3">
    <location>
        <begin position="692"/>
        <end position="726"/>
    </location>
</feature>
<dbReference type="InterPro" id="IPR019460">
    <property type="entry name" value="Atg11_C"/>
</dbReference>
<dbReference type="PaxDb" id="55529-EKX48085"/>
<evidence type="ECO:0000259" key="5">
    <source>
        <dbReference type="Pfam" id="PF10377"/>
    </source>
</evidence>
<protein>
    <recommendedName>
        <fullName evidence="5">Autophagy-related protein 11 C-terminal domain-containing protein</fullName>
    </recommendedName>
</protein>
<evidence type="ECO:0000256" key="1">
    <source>
        <dbReference type="ARBA" id="ARBA00023006"/>
    </source>
</evidence>
<dbReference type="GO" id="GO:0034727">
    <property type="term" value="P:piecemeal microautophagy of the nucleus"/>
    <property type="evidence" value="ECO:0007669"/>
    <property type="project" value="TreeGrafter"/>
</dbReference>
<feature type="region of interest" description="Disordered" evidence="4">
    <location>
        <begin position="545"/>
        <end position="571"/>
    </location>
</feature>
<evidence type="ECO:0000256" key="3">
    <source>
        <dbReference type="SAM" id="Coils"/>
    </source>
</evidence>
<dbReference type="GO" id="GO:0061709">
    <property type="term" value="P:reticulophagy"/>
    <property type="evidence" value="ECO:0007669"/>
    <property type="project" value="TreeGrafter"/>
</dbReference>
<sequence length="917" mass="103959">MLIPVCSALSGRPLSLDLPGGSLVEELYSTIKRQLEIEVENQIVMCEWEPESGMNQRKTLSSYGLPRQDNQVIFFYDKSWFKSGLAGTKTEDEIIVIKAQLPNQEKSLSNSAFMSNQDSGEPMQSAIFNFYARFAHWKATADAFLVAAKAREKACQDIRNEVKMQHRGSALARKSLMCYFSAVRKSIEKLETELESARLSTEENLKRSEVDACLEKLQMTSLHKAHCAVWRVPEGTKLISFVKDTDLLNKCVESCHSLVSVLESKVGECIVAFQELEDLVNLEMTNGDMSERSTIAEVESFLESMSSERIEIENFNSAISEDVRELEATLPDLSNGERDVGNLLDLMNKLQSKYSQFKDGFNELSTHDNSHQKLMEGCSLAKKQMTEGILDKLQRVATLQGRLLDTKKKSDALLAGAVNERKRRINQVEIVLRLPETYKAWCEEVHKRNAYYDNLVANAEHISGAVQDLVDNEEERRLEFLEKYEAYLPAPLLDLLNEGASGAAGHPPRMEIHVSRRPKQLPEIRLRDLEEGAAGNFQLLQITRERGDASGAKAEGEQEEAPRSEEPDKRVNQDMEAVKSQMEELENELSEKERLWRKANEGKAELQLKLNETIERVNMERAQREKLQNALIRIGSLLQIDLQRQTPQSSRLRKSEDRDIMDPKSLENVISSIGDLVEKSKSQRESETFKNFSELQMNAQKSEAQISKLEEELEKKNKLFSGAMQNAASLEIQNKKVGEELQLEKSNREKLLSFASKLSASLGMEVIKPLPSSSRALRGSEDRDLEVKLDVRTNMLQRISELMGKPEERKENPGQSIKISLSSFEPGDVALFMPCGKDRTDAYGNSLYVAFNVDCPRHFLHTSSLEEFFNKDKARAESYCLGRITVCYEATEDDFNEFGMTDEETFHVCYAEPVLTE</sequence>
<dbReference type="Pfam" id="PF10377">
    <property type="entry name" value="ATG11"/>
    <property type="match status" value="1"/>
</dbReference>
<dbReference type="PANTHER" id="PTHR13222:SF1">
    <property type="entry name" value="RB1-INDUCIBLE COILED-COIL PROTEIN 1"/>
    <property type="match status" value="1"/>
</dbReference>